<protein>
    <submittedName>
        <fullName evidence="1">Uncharacterized protein</fullName>
    </submittedName>
</protein>
<organism evidence="1 2">
    <name type="scientific">Bacillus phage SalinJah</name>
    <dbReference type="NCBI Taxonomy" id="1837830"/>
    <lineage>
        <taxon>Viruses</taxon>
        <taxon>Duplodnaviria</taxon>
        <taxon>Heunggongvirae</taxon>
        <taxon>Uroviricota</taxon>
        <taxon>Caudoviricetes</taxon>
        <taxon>Herelleviridae</taxon>
        <taxon>Bastillevirinae</taxon>
        <taxon>Wphvirus</taxon>
        <taxon>Wphvirus BPS13</taxon>
    </lineage>
</organism>
<dbReference type="Proteomes" id="UP000203219">
    <property type="component" value="Segment"/>
</dbReference>
<proteinExistence type="predicted"/>
<dbReference type="RefSeq" id="YP_009282076.1">
    <property type="nucleotide sequence ID" value="NC_031034.1"/>
</dbReference>
<evidence type="ECO:0000313" key="1">
    <source>
        <dbReference type="EMBL" id="ANH50558.1"/>
    </source>
</evidence>
<gene>
    <name evidence="1" type="ORF">SALINJAH_122</name>
</gene>
<dbReference type="EMBL" id="KX011169">
    <property type="protein sequence ID" value="ANH50558.1"/>
    <property type="molecule type" value="Genomic_DNA"/>
</dbReference>
<reference evidence="2" key="1">
    <citation type="submission" date="2016-04" db="EMBL/GenBank/DDBJ databases">
        <authorList>
            <person name="Adebesin M.O."/>
            <person name="Ahama K."/>
            <person name="Alekasir E.M."/>
            <person name="Ali S."/>
            <person name="Aligholizadeh E."/>
            <person name="Allison J.M."/>
            <person name="Alzaher A."/>
            <person name="Andaya C.D."/>
            <person name="Asfaw S."/>
            <person name="Bansal N."/>
            <person name="Beauchard M.A."/>
            <person name="Betancourt K.A."/>
            <person name="Bhatia B."/>
            <person name="Boretti N.A."/>
            <person name="Brondi J.N."/>
            <person name="Byrd C.E."/>
            <person name="Cao A."/>
            <person name="Cardosa E.A."/>
            <person name="Carter A."/>
            <person name="Chen S."/>
            <person name="Chen Y."/>
            <person name="Clara V.K."/>
            <person name="Cobuzzi M."/>
            <person name="Conn O.L."/>
            <person name="Crosby I.A."/>
            <person name="Daly S.B."/>
            <person name="Depaz I.X."/>
            <person name="Dhaurali S."/>
            <person name="Dowdy K.M."/>
            <person name="Edokobi N.B."/>
            <person name="Ekanayake A.B."/>
            <person name="Ekekwe S.O."/>
            <person name="Emond M.A."/>
            <person name="Endres L."/>
            <person name="Eng S."/>
            <person name="Felkoski S.A."/>
            <person name="Gant C.D."/>
            <person name="Gaskin B."/>
            <person name="Gondal S."/>
            <person name="Gutmann J."/>
            <person name="Ha T.-A."/>
            <person name="Habteyes H."/>
            <person name="Hariri O."/>
            <person name="Healey R.M."/>
            <person name="Heins J.L."/>
            <person name="Henderson A.L."/>
            <person name="Hernandez F.M."/>
            <person name="Hoang P.T."/>
            <person name="Hope K.T."/>
            <person name="Husna A."/>
            <person name="Hussain A."/>
            <person name="Imani O."/>
            <person name="Jackson N.L."/>
            <person name="Jacob V.M."/>
            <person name="Kang C."/>
            <person name="Kantov R.M."/>
            <person name="Kavuru S."/>
            <person name="Kerr M.S."/>
            <person name="Khan O.A."/>
            <person name="Khan T.M."/>
            <person name="King T."/>
            <person name="Kulkarni R."/>
            <person name="Li A."/>
            <person name="Maczka C."/>
            <person name="Maisonet E."/>
            <person name="Majethia P.M."/>
            <person name="Malik D.A."/>
            <person name="Mariam A."/>
            <person name="Marquess E.B."/>
            <person name="Mattison J."/>
            <person name="Mcdonald N."/>
            <person name="Mehr S."/>
            <person name="Mengers S.R."/>
            <person name="Michaels D.P."/>
            <person name="Mondal S."/>
            <person name="Monney D.B."/>
            <person name="Nakhleh S.I."/>
            <person name="Ndubuizu N.C."/>
            <person name="Nguyen A.H."/>
            <person name="Nguyen K.M."/>
            <person name="Nguyen M.T."/>
            <person name="Nicholas M.L."/>
            <person name="Nimalan J.P."/>
            <person name="O'Connell R.A."/>
            <person name="Odoi E."/>
            <person name="Ojo L."/>
            <person name="Okoye A.E."/>
            <person name="Olateru-Olagbegi O."/>
            <person name="Osei K.V."/>
            <person name="Osei-Tutu A."/>
            <person name="Palilla A.M."/>
            <person name="Pancholi S."/>
            <person name="Park J.H."/>
            <person name="Patel K."/>
            <person name="Patel P."/>
            <person name="Pennington E."/>
            <person name="Peterson R.E."/>
            <person name="Pon J."/>
            <person name="Pourkarim H."/>
            <person name="Reed M.L."/>
            <person name="Rottman V."/>
            <person name="Salazar J."/>
            <person name="Samet S."/>
            <person name="Sendze O."/>
            <person name="Stelmack M.A."/>
            <person name="Stinnett R."/>
            <person name="Tchouaga A.L."/>
            <person name="Thompson E.M."/>
            <person name="Tran N.G."/>
            <person name="Truong T."/>
            <person name="Udo J.A."/>
            <person name="Verona L.T."/>
            <person name="Vu T.-Q."/>
            <person name="Wade J."/>
            <person name="Wang N.Q."/>
            <person name="Waters Z.M."/>
            <person name="Wellman R.J."/>
            <person name="Woldegabreal S."/>
            <person name="Yee A.C."/>
            <person name="Yirefu M."/>
            <person name="Zahangir S."/>
            <person name="Zhai Y."/>
            <person name="Devine C.L."/>
            <person name="Liao K."/>
            <person name="Prasad P.K."/>
            <person name="Ruthenberg K.J."/>
            <person name="Shonk J.A."/>
            <person name="Way M."/>
            <person name="Yousufi H.K."/>
            <person name="Cao L."/>
            <person name="Fox J."/>
            <person name="Hobbs E."/>
            <person name="Kilic S."/>
            <person name="Nunn R."/>
            <person name="Patel R."/>
            <person name="Rubenstein M."/>
            <person name="Cresawn S.G."/>
            <person name="Russell D.A."/>
            <person name="Pope W.H."/>
            <person name="Jacobs-Sera D."/>
            <person name="Hendrix R.W."/>
            <person name="Hatfull G.F."/>
            <person name="Erill I."/>
            <person name="Caruso S.M."/>
        </authorList>
    </citation>
    <scope>NUCLEOTIDE SEQUENCE [LARGE SCALE GENOMIC DNA]</scope>
</reference>
<evidence type="ECO:0000313" key="2">
    <source>
        <dbReference type="Proteomes" id="UP000203219"/>
    </source>
</evidence>
<dbReference type="GeneID" id="29059810"/>
<sequence>MNKYQSMMKRIIDGYYNKEMVFFESDTGWYSRIDSKYVDNHVVERHVEDILNYYEVRDSQ</sequence>
<name>A0A173GBN5_9CAUD</name>
<accession>A0A173GBN5</accession>
<dbReference type="KEGG" id="vg:29059810"/>